<evidence type="ECO:0000313" key="2">
    <source>
        <dbReference type="EMBL" id="KAK7610247.1"/>
    </source>
</evidence>
<feature type="region of interest" description="Disordered" evidence="1">
    <location>
        <begin position="1"/>
        <end position="44"/>
    </location>
</feature>
<proteinExistence type="predicted"/>
<feature type="compositionally biased region" description="Low complexity" evidence="1">
    <location>
        <begin position="33"/>
        <end position="42"/>
    </location>
</feature>
<feature type="region of interest" description="Disordered" evidence="1">
    <location>
        <begin position="112"/>
        <end position="200"/>
    </location>
</feature>
<reference evidence="2 3" key="1">
    <citation type="submission" date="2024-04" db="EMBL/GenBank/DDBJ databases">
        <title>Phyllosticta paracitricarpa is synonymous to the EU quarantine fungus P. citricarpa based on phylogenomic analyses.</title>
        <authorList>
            <consortium name="Lawrence Berkeley National Laboratory"/>
            <person name="Van ingen-buijs V.A."/>
            <person name="Van westerhoven A.C."/>
            <person name="Haridas S."/>
            <person name="Skiadas P."/>
            <person name="Martin F."/>
            <person name="Groenewald J.Z."/>
            <person name="Crous P.W."/>
            <person name="Seidl M.F."/>
        </authorList>
    </citation>
    <scope>NUCLEOTIDE SEQUENCE [LARGE SCALE GENOMIC DNA]</scope>
    <source>
        <strain evidence="2 3">CBS 141358</strain>
    </source>
</reference>
<dbReference type="EMBL" id="JBBPBF010000019">
    <property type="protein sequence ID" value="KAK7610247.1"/>
    <property type="molecule type" value="Genomic_DNA"/>
</dbReference>
<comment type="caution">
    <text evidence="2">The sequence shown here is derived from an EMBL/GenBank/DDBJ whole genome shotgun (WGS) entry which is preliminary data.</text>
</comment>
<evidence type="ECO:0000256" key="1">
    <source>
        <dbReference type="SAM" id="MobiDB-lite"/>
    </source>
</evidence>
<dbReference type="Proteomes" id="UP001367316">
    <property type="component" value="Unassembled WGS sequence"/>
</dbReference>
<keyword evidence="3" id="KW-1185">Reference proteome</keyword>
<sequence>MRLSSSSAKTTSPSQCQPALKTGEWIRAPHSLRGSSGRPSRGACQSLVGGWVQQQQQQQQQQIGAYVPARTLLGVGACRRRLSTDDNDDCYSVLGCREGLVTRAIGKYDVRQAGREEQAPDASHGRVSSTGHDRCRSVDDGWPPSTPRWSKATHASSWASTRERASVRSAIISSESVRRDKPKKKKKKKKDAVRKRRRRRRSKAVGLSEFWICFETANVRGVVRICPDSAIVAVFEG</sequence>
<evidence type="ECO:0000313" key="3">
    <source>
        <dbReference type="Proteomes" id="UP001367316"/>
    </source>
</evidence>
<feature type="compositionally biased region" description="Basic residues" evidence="1">
    <location>
        <begin position="180"/>
        <end position="200"/>
    </location>
</feature>
<name>A0ABR1N4V1_9PEZI</name>
<organism evidence="2 3">
    <name type="scientific">Phyllosticta paracitricarpa</name>
    <dbReference type="NCBI Taxonomy" id="2016321"/>
    <lineage>
        <taxon>Eukaryota</taxon>
        <taxon>Fungi</taxon>
        <taxon>Dikarya</taxon>
        <taxon>Ascomycota</taxon>
        <taxon>Pezizomycotina</taxon>
        <taxon>Dothideomycetes</taxon>
        <taxon>Dothideomycetes incertae sedis</taxon>
        <taxon>Botryosphaeriales</taxon>
        <taxon>Phyllostictaceae</taxon>
        <taxon>Phyllosticta</taxon>
    </lineage>
</organism>
<protein>
    <submittedName>
        <fullName evidence="2">Uncharacterized protein</fullName>
    </submittedName>
</protein>
<feature type="compositionally biased region" description="Low complexity" evidence="1">
    <location>
        <begin position="1"/>
        <end position="14"/>
    </location>
</feature>
<accession>A0ABR1N4V1</accession>
<gene>
    <name evidence="2" type="ORF">JOL62DRAFT_129003</name>
</gene>